<protein>
    <submittedName>
        <fullName evidence="3">Shikimate 5-dehydrogenase</fullName>
    </submittedName>
</protein>
<dbReference type="GO" id="GO:0004764">
    <property type="term" value="F:shikimate 3-dehydrogenase (NADP+) activity"/>
    <property type="evidence" value="ECO:0007669"/>
    <property type="project" value="InterPro"/>
</dbReference>
<sequence>MRMKPPIGPATRLCMSLAARPGTFGSRFHNHLYAALGLDYVYKAFTTTDLPGAITGIRALGIRGCAVSMPFKEDVIPLLDGLDPSAAAIDSVNTIVNEDGVLLGYNTDYTAVRTLTEALDADRTAPFLLRGSGGMAKAVATALVDARFTNGTIAARNRAKGAALADRLGLAHVADPAGLEAAMLVNVTPLGMTGADADALAFTPDQIAAASVVVDVVAKPVETPLLRAARAAGKTVVTGAAIAKLQALEQFVLYTGVTPDDEQVAAAEAFALAG</sequence>
<dbReference type="Gene3D" id="3.40.50.720">
    <property type="entry name" value="NAD(P)-binding Rossmann-like Domain"/>
    <property type="match status" value="1"/>
</dbReference>
<keyword evidence="4" id="KW-1185">Reference proteome</keyword>
<dbReference type="InterPro" id="IPR013708">
    <property type="entry name" value="Shikimate_DH-bd_N"/>
</dbReference>
<name>A0A2A4I3R5_9SPHN</name>
<feature type="domain" description="Shikimate dehydrogenase substrate binding N-terminal" evidence="2">
    <location>
        <begin position="27"/>
        <end position="95"/>
    </location>
</feature>
<dbReference type="GO" id="GO:0019632">
    <property type="term" value="P:shikimate metabolic process"/>
    <property type="evidence" value="ECO:0007669"/>
    <property type="project" value="TreeGrafter"/>
</dbReference>
<reference evidence="3 4" key="1">
    <citation type="submission" date="2017-09" db="EMBL/GenBank/DDBJ databases">
        <title>Sphingomonas ginsenosidimutans KACC 14949, whole genome shotgun sequence.</title>
        <authorList>
            <person name="Feng G."/>
            <person name="Zhu H."/>
        </authorList>
    </citation>
    <scope>NUCLEOTIDE SEQUENCE [LARGE SCALE GENOMIC DNA]</scope>
    <source>
        <strain evidence="3 4">KACC 14949</strain>
    </source>
</reference>
<dbReference type="PANTHER" id="PTHR21089:SF9">
    <property type="entry name" value="SHIKIMATE DEHYDROGENASE-LIKE PROTEIN HI_0607"/>
    <property type="match status" value="1"/>
</dbReference>
<dbReference type="GO" id="GO:0005829">
    <property type="term" value="C:cytosol"/>
    <property type="evidence" value="ECO:0007669"/>
    <property type="project" value="TreeGrafter"/>
</dbReference>
<proteinExistence type="predicted"/>
<dbReference type="InterPro" id="IPR046346">
    <property type="entry name" value="Aminoacid_DH-like_N_sf"/>
</dbReference>
<dbReference type="InterPro" id="IPR036291">
    <property type="entry name" value="NAD(P)-bd_dom_sf"/>
</dbReference>
<organism evidence="3 4">
    <name type="scientific">Sphingomonas ginsenosidimutans</name>
    <dbReference type="NCBI Taxonomy" id="862134"/>
    <lineage>
        <taxon>Bacteria</taxon>
        <taxon>Pseudomonadati</taxon>
        <taxon>Pseudomonadota</taxon>
        <taxon>Alphaproteobacteria</taxon>
        <taxon>Sphingomonadales</taxon>
        <taxon>Sphingomonadaceae</taxon>
        <taxon>Sphingomonas</taxon>
    </lineage>
</organism>
<dbReference type="SUPFAM" id="SSF51735">
    <property type="entry name" value="NAD(P)-binding Rossmann-fold domains"/>
    <property type="match status" value="1"/>
</dbReference>
<dbReference type="SUPFAM" id="SSF53223">
    <property type="entry name" value="Aminoacid dehydrogenase-like, N-terminal domain"/>
    <property type="match status" value="1"/>
</dbReference>
<gene>
    <name evidence="3" type="ORF">COA17_03370</name>
</gene>
<evidence type="ECO:0000313" key="4">
    <source>
        <dbReference type="Proteomes" id="UP000218784"/>
    </source>
</evidence>
<dbReference type="CDD" id="cd01065">
    <property type="entry name" value="NAD_bind_Shikimate_DH"/>
    <property type="match status" value="1"/>
</dbReference>
<dbReference type="GO" id="GO:0050661">
    <property type="term" value="F:NADP binding"/>
    <property type="evidence" value="ECO:0007669"/>
    <property type="project" value="TreeGrafter"/>
</dbReference>
<evidence type="ECO:0000259" key="2">
    <source>
        <dbReference type="Pfam" id="PF08501"/>
    </source>
</evidence>
<dbReference type="Gene3D" id="3.40.50.10860">
    <property type="entry name" value="Leucine Dehydrogenase, chain A, domain 1"/>
    <property type="match status" value="1"/>
</dbReference>
<dbReference type="InterPro" id="IPR022893">
    <property type="entry name" value="Shikimate_DH_fam"/>
</dbReference>
<dbReference type="Pfam" id="PF08501">
    <property type="entry name" value="Shikimate_dh_N"/>
    <property type="match status" value="1"/>
</dbReference>
<dbReference type="PANTHER" id="PTHR21089">
    <property type="entry name" value="SHIKIMATE DEHYDROGENASE"/>
    <property type="match status" value="1"/>
</dbReference>
<keyword evidence="1" id="KW-0560">Oxidoreductase</keyword>
<evidence type="ECO:0000256" key="1">
    <source>
        <dbReference type="ARBA" id="ARBA00023002"/>
    </source>
</evidence>
<accession>A0A2A4I3R5</accession>
<dbReference type="Proteomes" id="UP000218784">
    <property type="component" value="Unassembled WGS sequence"/>
</dbReference>
<evidence type="ECO:0000313" key="3">
    <source>
        <dbReference type="EMBL" id="PCG10931.1"/>
    </source>
</evidence>
<dbReference type="GO" id="GO:0009423">
    <property type="term" value="P:chorismate biosynthetic process"/>
    <property type="evidence" value="ECO:0007669"/>
    <property type="project" value="TreeGrafter"/>
</dbReference>
<comment type="caution">
    <text evidence="3">The sequence shown here is derived from an EMBL/GenBank/DDBJ whole genome shotgun (WGS) entry which is preliminary data.</text>
</comment>
<dbReference type="NCBIfam" id="NF009202">
    <property type="entry name" value="PRK12550.1"/>
    <property type="match status" value="1"/>
</dbReference>
<dbReference type="AlphaFoldDB" id="A0A2A4I3R5"/>
<dbReference type="RefSeq" id="WP_096610769.1">
    <property type="nucleotide sequence ID" value="NZ_NWVD01000001.1"/>
</dbReference>
<dbReference type="EMBL" id="NWVD01000001">
    <property type="protein sequence ID" value="PCG10931.1"/>
    <property type="molecule type" value="Genomic_DNA"/>
</dbReference>